<evidence type="ECO:0000313" key="5">
    <source>
        <dbReference type="Proteomes" id="UP000198914"/>
    </source>
</evidence>
<dbReference type="InterPro" id="IPR016181">
    <property type="entry name" value="Acyl_CoA_acyltransferase"/>
</dbReference>
<name>A0A1H3LLK1_9RHOB</name>
<dbReference type="GO" id="GO:0016747">
    <property type="term" value="F:acyltransferase activity, transferring groups other than amino-acyl groups"/>
    <property type="evidence" value="ECO:0007669"/>
    <property type="project" value="InterPro"/>
</dbReference>
<dbReference type="OrthoDB" id="275336at2"/>
<evidence type="ECO:0000256" key="2">
    <source>
        <dbReference type="ARBA" id="ARBA00023315"/>
    </source>
</evidence>
<dbReference type="RefSeq" id="WP_092642726.1">
    <property type="nucleotide sequence ID" value="NZ_FNPX01000002.1"/>
</dbReference>
<dbReference type="STRING" id="1244108.SAMN05444004_102242"/>
<feature type="domain" description="N-acetyltransferase" evidence="3">
    <location>
        <begin position="27"/>
        <end position="183"/>
    </location>
</feature>
<evidence type="ECO:0000313" key="4">
    <source>
        <dbReference type="EMBL" id="SDY65180.1"/>
    </source>
</evidence>
<accession>A0A1H3LLK1</accession>
<dbReference type="Pfam" id="PF00583">
    <property type="entry name" value="Acetyltransf_1"/>
    <property type="match status" value="1"/>
</dbReference>
<reference evidence="5" key="1">
    <citation type="submission" date="2016-10" db="EMBL/GenBank/DDBJ databases">
        <authorList>
            <person name="Varghese N."/>
            <person name="Submissions S."/>
        </authorList>
    </citation>
    <scope>NUCLEOTIDE SEQUENCE [LARGE SCALE GENOMIC DNA]</scope>
    <source>
        <strain evidence="5">DSM 100420</strain>
    </source>
</reference>
<dbReference type="SUPFAM" id="SSF55729">
    <property type="entry name" value="Acyl-CoA N-acyltransferases (Nat)"/>
    <property type="match status" value="1"/>
</dbReference>
<dbReference type="InterPro" id="IPR000182">
    <property type="entry name" value="GNAT_dom"/>
</dbReference>
<keyword evidence="1" id="KW-0808">Transferase</keyword>
<keyword evidence="5" id="KW-1185">Reference proteome</keyword>
<evidence type="ECO:0000259" key="3">
    <source>
        <dbReference type="PROSITE" id="PS51186"/>
    </source>
</evidence>
<gene>
    <name evidence="4" type="ORF">SAMN05444004_102242</name>
</gene>
<protein>
    <recommendedName>
        <fullName evidence="3">N-acetyltransferase domain-containing protein</fullName>
    </recommendedName>
</protein>
<dbReference type="EMBL" id="FNPX01000002">
    <property type="protein sequence ID" value="SDY65180.1"/>
    <property type="molecule type" value="Genomic_DNA"/>
</dbReference>
<organism evidence="4 5">
    <name type="scientific">Jannaschia faecimaris</name>
    <dbReference type="NCBI Taxonomy" id="1244108"/>
    <lineage>
        <taxon>Bacteria</taxon>
        <taxon>Pseudomonadati</taxon>
        <taxon>Pseudomonadota</taxon>
        <taxon>Alphaproteobacteria</taxon>
        <taxon>Rhodobacterales</taxon>
        <taxon>Roseobacteraceae</taxon>
        <taxon>Jannaschia</taxon>
    </lineage>
</organism>
<dbReference type="PANTHER" id="PTHR43800:SF1">
    <property type="entry name" value="PEPTIDYL-LYSINE N-ACETYLTRANSFERASE YJAB"/>
    <property type="match status" value="1"/>
</dbReference>
<dbReference type="PANTHER" id="PTHR43800">
    <property type="entry name" value="PEPTIDYL-LYSINE N-ACETYLTRANSFERASE YJAB"/>
    <property type="match status" value="1"/>
</dbReference>
<dbReference type="Gene3D" id="3.40.630.30">
    <property type="match status" value="1"/>
</dbReference>
<evidence type="ECO:0000256" key="1">
    <source>
        <dbReference type="ARBA" id="ARBA00022679"/>
    </source>
</evidence>
<keyword evidence="2" id="KW-0012">Acyltransferase</keyword>
<sequence length="199" mass="22048">MITPGFHPVPPGKIAAVVTHLEMVEPPAMRPATLPDGAALTRVERPEVDWYRDLFTRVGALDWLWFSRLRMADASLQGILRDRDVEVYALTLNDQTEGLLELDFRDGESCELAFLGLTPAAQGIGAGRALMTTAITRAFARPITRFQIHTCTFDSPVALPFYMRSGFVPVRREIEIVDDPRLDGTIPETAAAHHPIIKG</sequence>
<dbReference type="Proteomes" id="UP000198914">
    <property type="component" value="Unassembled WGS sequence"/>
</dbReference>
<dbReference type="PROSITE" id="PS51186">
    <property type="entry name" value="GNAT"/>
    <property type="match status" value="1"/>
</dbReference>
<proteinExistence type="predicted"/>
<dbReference type="AlphaFoldDB" id="A0A1H3LLK1"/>
<dbReference type="CDD" id="cd04301">
    <property type="entry name" value="NAT_SF"/>
    <property type="match status" value="1"/>
</dbReference>